<dbReference type="SUPFAM" id="SSF54695">
    <property type="entry name" value="POZ domain"/>
    <property type="match status" value="2"/>
</dbReference>
<dbReference type="EMBL" id="JAVRJZ010000019">
    <property type="protein sequence ID" value="KAK2707247.1"/>
    <property type="molecule type" value="Genomic_DNA"/>
</dbReference>
<evidence type="ECO:0000259" key="1">
    <source>
        <dbReference type="PROSITE" id="PS50097"/>
    </source>
</evidence>
<protein>
    <recommendedName>
        <fullName evidence="1">BTB domain-containing protein</fullName>
    </recommendedName>
</protein>
<feature type="non-terminal residue" evidence="2">
    <location>
        <position position="1"/>
    </location>
</feature>
<keyword evidence="3" id="KW-1185">Reference proteome</keyword>
<dbReference type="Gene3D" id="3.30.710.10">
    <property type="entry name" value="Potassium Channel Kv1.1, Chain A"/>
    <property type="match status" value="2"/>
</dbReference>
<gene>
    <name evidence="2" type="ORF">QYM36_015062</name>
</gene>
<dbReference type="InterPro" id="IPR000210">
    <property type="entry name" value="BTB/POZ_dom"/>
</dbReference>
<evidence type="ECO:0000313" key="2">
    <source>
        <dbReference type="EMBL" id="KAK2707247.1"/>
    </source>
</evidence>
<dbReference type="AlphaFoldDB" id="A0AA88KX24"/>
<proteinExistence type="predicted"/>
<reference evidence="2" key="1">
    <citation type="submission" date="2023-07" db="EMBL/GenBank/DDBJ databases">
        <title>Chromosome-level genome assembly of Artemia franciscana.</title>
        <authorList>
            <person name="Jo E."/>
        </authorList>
    </citation>
    <scope>NUCLEOTIDE SEQUENCE</scope>
    <source>
        <tissue evidence="2">Whole body</tissue>
    </source>
</reference>
<sequence>KDLQEDLSDLNEACEIKITTGPPVDTEKEKKIHKPKYLKEWENNKEFTGWLRKKSNEESALCLACPVKFSYEEGKTVLRKHSKPEKHKNNLKASISVPKPMTQLLGFASNDRVQNTESADGQEFEAHKAVLAALSDKLRALILMAEYNKPCTCEKTVLKVPVTGELLNKTLDFAYSGKITTANDTVKVLLETADQLGFDKLTEVLVENFLGPRVSDETFVTMVLTTTARPRLPDTEQKFIDQVTSIDRFDEQRAIQLAKKFDSKLFKKYLEQTTLEPNKVVNTIVEWLKEAPDDPKMDAEDIADVVNNIPLEGMNCTSLKKLADELTLNTDDKFSKAAKDFLKQVIHLSTNGEGECYSGCSDCDRKYEYETTLKYQPNEQWNSTIIQPNQIQGKEYQLGTFRVGANQFIVALQLPDYNFKQRVGVSGLMLQRLPTYGPKSSRIEATEYDCEIKITETGPEKDCPLRNRYADGINYELTVIKCPELQKLNEFQKNSLLTDIVVESQDGQKFEAHKVILAAQSEKLRDLILVAEALKPCTCEKTEIKLPVEGKDLNDTLEFVYSGKIRVENDTVQPLLEVADKLGLDELTETIIDNFLSPLVTDTTLVTMITTTTPRPTRPTRPPHVEQGILDNVKAIEEISEERAADIIKKFDPQLMEKYLDQTDLEPNKLAEPIAKWIKDKKEDDRDEPEAIAEVLEKVPFDQMNCTALKKIADELLNSTETELAETSRVFFAKIMELSTNGEGACYTGCADCERSYAYKATLDYKAGTSWNTTILLPHQVPGKEFLLGRFRAGTAAFIASLQMRDRQEAPYISMSGLMLQFIPPSNGKIAKRDEKREFDIEISIARNGAERDCPLRNRFRYRFDSNTNIYKWFSRLDPYQDYTITILLNDVA</sequence>
<dbReference type="PROSITE" id="PS50097">
    <property type="entry name" value="BTB"/>
    <property type="match status" value="2"/>
</dbReference>
<dbReference type="Proteomes" id="UP001187531">
    <property type="component" value="Unassembled WGS sequence"/>
</dbReference>
<dbReference type="CDD" id="cd18186">
    <property type="entry name" value="BTB_POZ_ZBTB_KLHL-like"/>
    <property type="match status" value="2"/>
</dbReference>
<dbReference type="PANTHER" id="PTHR45632">
    <property type="entry name" value="LD33804P"/>
    <property type="match status" value="1"/>
</dbReference>
<name>A0AA88KX24_ARTSF</name>
<feature type="domain" description="BTB" evidence="1">
    <location>
        <begin position="498"/>
        <end position="569"/>
    </location>
</feature>
<comment type="caution">
    <text evidence="2">The sequence shown here is derived from an EMBL/GenBank/DDBJ whole genome shotgun (WGS) entry which is preliminary data.</text>
</comment>
<evidence type="ECO:0000313" key="3">
    <source>
        <dbReference type="Proteomes" id="UP001187531"/>
    </source>
</evidence>
<dbReference type="InterPro" id="IPR011333">
    <property type="entry name" value="SKP1/BTB/POZ_sf"/>
</dbReference>
<accession>A0AA88KX24</accession>
<dbReference type="SMART" id="SM00225">
    <property type="entry name" value="BTB"/>
    <property type="match status" value="2"/>
</dbReference>
<dbReference type="Pfam" id="PF00651">
    <property type="entry name" value="BTB"/>
    <property type="match status" value="2"/>
</dbReference>
<organism evidence="2 3">
    <name type="scientific">Artemia franciscana</name>
    <name type="common">Brine shrimp</name>
    <name type="synonym">Artemia sanfranciscana</name>
    <dbReference type="NCBI Taxonomy" id="6661"/>
    <lineage>
        <taxon>Eukaryota</taxon>
        <taxon>Metazoa</taxon>
        <taxon>Ecdysozoa</taxon>
        <taxon>Arthropoda</taxon>
        <taxon>Crustacea</taxon>
        <taxon>Branchiopoda</taxon>
        <taxon>Anostraca</taxon>
        <taxon>Artemiidae</taxon>
        <taxon>Artemia</taxon>
    </lineage>
</organism>
<feature type="domain" description="BTB" evidence="1">
    <location>
        <begin position="110"/>
        <end position="183"/>
    </location>
</feature>